<dbReference type="PANTHER" id="PTHR42855:SF2">
    <property type="entry name" value="DRUG RESISTANCE ABC TRANSPORTER,ATP-BINDING PROTEIN"/>
    <property type="match status" value="1"/>
</dbReference>
<dbReference type="InterPro" id="IPR032524">
    <property type="entry name" value="ABC_tran_C"/>
</dbReference>
<dbReference type="InterPro" id="IPR037118">
    <property type="entry name" value="Val-tRNA_synth_C_sf"/>
</dbReference>
<evidence type="ECO:0000256" key="3">
    <source>
        <dbReference type="SAM" id="Coils"/>
    </source>
</evidence>
<dbReference type="GO" id="GO:0003677">
    <property type="term" value="F:DNA binding"/>
    <property type="evidence" value="ECO:0007669"/>
    <property type="project" value="InterPro"/>
</dbReference>
<name>A0A1F6GDR0_9PROT</name>
<dbReference type="Proteomes" id="UP000178449">
    <property type="component" value="Unassembled WGS sequence"/>
</dbReference>
<sequence>MPPLVSCRAIRKAFGAQPLFCDLSLGIEEGEKLALIGPNGAGKSTLLRLLAGLEDPDEGERVTKRGLKTAWLAQSEDFSKFKTVGEALGEAANALELDPLVKEGLVERWIQETGFLGVAQPIAVLSGGYKKRLAIARALLPEPELLFLDEPTNHLDLEGIEWLEGLLNQATFAFVLVSHDRQLLDRVPKRIIELGSHYPEGYLSVSGRWHEFLEKKEKFLADQITRQSQLTNKFRRETEWLQRGPKARGTKAKGRIDEAGRLEEELRQIKQLNRPKPKMGLDFEATGRQTRRLVEVYNLGLDRGEKHLFSGLGFKLSNGTRLGLMGKNGSGKSSLMSLLTGDLQPSRGTIKKADDLRVEYFDQNREQLDPHIPLRNALSKTGDSVVYQDKEVHIITWAKRFLFKPSQLELPVGQLSGGEQARVLIARLMLRPADLLLLDEPTNDLDIQSLEVLEESLMEFQGAICLVTHDRALLSRVATGLLGLDEEHPQLYSDFDQWAQAQVSKAPATASPSAPPPKKPKTVQALSYPEQKELRQIESKIAKAEERVQELEAYLASEDAARDLVGLEKKWQNLGDAKAELERLYGRWAYLDAKAGETT</sequence>
<dbReference type="STRING" id="1817772.A2527_04435"/>
<dbReference type="CDD" id="cd03221">
    <property type="entry name" value="ABCF_EF-3"/>
    <property type="match status" value="2"/>
</dbReference>
<dbReference type="SUPFAM" id="SSF52540">
    <property type="entry name" value="P-loop containing nucleoside triphosphate hydrolases"/>
    <property type="match status" value="2"/>
</dbReference>
<dbReference type="InterPro" id="IPR017871">
    <property type="entry name" value="ABC_transporter-like_CS"/>
</dbReference>
<evidence type="ECO:0000256" key="2">
    <source>
        <dbReference type="ARBA" id="ARBA00022840"/>
    </source>
</evidence>
<dbReference type="GO" id="GO:0016887">
    <property type="term" value="F:ATP hydrolysis activity"/>
    <property type="evidence" value="ECO:0007669"/>
    <property type="project" value="InterPro"/>
</dbReference>
<dbReference type="SMART" id="SM00382">
    <property type="entry name" value="AAA"/>
    <property type="match status" value="2"/>
</dbReference>
<evidence type="ECO:0000259" key="5">
    <source>
        <dbReference type="PROSITE" id="PS50893"/>
    </source>
</evidence>
<dbReference type="EMBL" id="MFNE01000017">
    <property type="protein sequence ID" value="OGG96232.1"/>
    <property type="molecule type" value="Genomic_DNA"/>
</dbReference>
<comment type="caution">
    <text evidence="6">The sequence shown here is derived from an EMBL/GenBank/DDBJ whole genome shotgun (WGS) entry which is preliminary data.</text>
</comment>
<evidence type="ECO:0000313" key="7">
    <source>
        <dbReference type="Proteomes" id="UP000178449"/>
    </source>
</evidence>
<dbReference type="InterPro" id="IPR003439">
    <property type="entry name" value="ABC_transporter-like_ATP-bd"/>
</dbReference>
<feature type="domain" description="ABC transporter" evidence="5">
    <location>
        <begin position="291"/>
        <end position="511"/>
    </location>
</feature>
<dbReference type="PROSITE" id="PS00211">
    <property type="entry name" value="ABC_TRANSPORTER_1"/>
    <property type="match status" value="1"/>
</dbReference>
<dbReference type="PROSITE" id="PS50893">
    <property type="entry name" value="ABC_TRANSPORTER_2"/>
    <property type="match status" value="2"/>
</dbReference>
<dbReference type="InterPro" id="IPR027417">
    <property type="entry name" value="P-loop_NTPase"/>
</dbReference>
<evidence type="ECO:0000256" key="1">
    <source>
        <dbReference type="ARBA" id="ARBA00022741"/>
    </source>
</evidence>
<evidence type="ECO:0000313" key="6">
    <source>
        <dbReference type="EMBL" id="OGG96232.1"/>
    </source>
</evidence>
<dbReference type="Gene3D" id="1.10.287.380">
    <property type="entry name" value="Valyl-tRNA synthetase, C-terminal domain"/>
    <property type="match status" value="1"/>
</dbReference>
<accession>A0A1F6GDR0</accession>
<proteinExistence type="predicted"/>
<organism evidence="6 7">
    <name type="scientific">Candidatus Lambdaproteobacteria bacterium RIFOXYD2_FULL_50_16</name>
    <dbReference type="NCBI Taxonomy" id="1817772"/>
    <lineage>
        <taxon>Bacteria</taxon>
        <taxon>Pseudomonadati</taxon>
        <taxon>Pseudomonadota</taxon>
        <taxon>Candidatus Lambdaproteobacteria</taxon>
    </lineage>
</organism>
<dbReference type="InterPro" id="IPR051309">
    <property type="entry name" value="ABCF_ATPase"/>
</dbReference>
<keyword evidence="1" id="KW-0547">Nucleotide-binding</keyword>
<dbReference type="GO" id="GO:0005524">
    <property type="term" value="F:ATP binding"/>
    <property type="evidence" value="ECO:0007669"/>
    <property type="project" value="UniProtKB-KW"/>
</dbReference>
<keyword evidence="3" id="KW-0175">Coiled coil</keyword>
<feature type="coiled-coil region" evidence="3">
    <location>
        <begin position="534"/>
        <end position="561"/>
    </location>
</feature>
<dbReference type="InterPro" id="IPR003593">
    <property type="entry name" value="AAA+_ATPase"/>
</dbReference>
<dbReference type="Pfam" id="PF16326">
    <property type="entry name" value="ABC_tran_CTD"/>
    <property type="match status" value="1"/>
</dbReference>
<reference evidence="6 7" key="1">
    <citation type="journal article" date="2016" name="Nat. Commun.">
        <title>Thousands of microbial genomes shed light on interconnected biogeochemical processes in an aquifer system.</title>
        <authorList>
            <person name="Anantharaman K."/>
            <person name="Brown C.T."/>
            <person name="Hug L.A."/>
            <person name="Sharon I."/>
            <person name="Castelle C.J."/>
            <person name="Probst A.J."/>
            <person name="Thomas B.C."/>
            <person name="Singh A."/>
            <person name="Wilkins M.J."/>
            <person name="Karaoz U."/>
            <person name="Brodie E.L."/>
            <person name="Williams K.H."/>
            <person name="Hubbard S.S."/>
            <person name="Banfield J.F."/>
        </authorList>
    </citation>
    <scope>NUCLEOTIDE SEQUENCE [LARGE SCALE GENOMIC DNA]</scope>
</reference>
<gene>
    <name evidence="6" type="ORF">A2527_04435</name>
</gene>
<evidence type="ECO:0000256" key="4">
    <source>
        <dbReference type="SAM" id="MobiDB-lite"/>
    </source>
</evidence>
<dbReference type="AlphaFoldDB" id="A0A1F6GDR0"/>
<dbReference type="Gene3D" id="3.40.50.300">
    <property type="entry name" value="P-loop containing nucleotide triphosphate hydrolases"/>
    <property type="match status" value="2"/>
</dbReference>
<dbReference type="Pfam" id="PF00005">
    <property type="entry name" value="ABC_tran"/>
    <property type="match status" value="2"/>
</dbReference>
<feature type="domain" description="ABC transporter" evidence="5">
    <location>
        <begin position="5"/>
        <end position="225"/>
    </location>
</feature>
<keyword evidence="2" id="KW-0067">ATP-binding</keyword>
<dbReference type="PANTHER" id="PTHR42855">
    <property type="entry name" value="ABC TRANSPORTER ATP-BINDING SUBUNIT"/>
    <property type="match status" value="1"/>
</dbReference>
<protein>
    <recommendedName>
        <fullName evidence="5">ABC transporter domain-containing protein</fullName>
    </recommendedName>
</protein>
<feature type="region of interest" description="Disordered" evidence="4">
    <location>
        <begin position="504"/>
        <end position="523"/>
    </location>
</feature>